<comment type="caution">
    <text evidence="2">The sequence shown here is derived from an EMBL/GenBank/DDBJ whole genome shotgun (WGS) entry which is preliminary data.</text>
</comment>
<proteinExistence type="predicted"/>
<name>A0A835A186_9POAL</name>
<evidence type="ECO:0000256" key="1">
    <source>
        <dbReference type="SAM" id="MobiDB-lite"/>
    </source>
</evidence>
<feature type="region of interest" description="Disordered" evidence="1">
    <location>
        <begin position="1"/>
        <end position="68"/>
    </location>
</feature>
<sequence length="68" mass="7311">MTSAVNPGPSPTSSPHLHPSPPSSPSFRRRRRTSSRTKITVGPIMFPYSPSTRRLAASFPGSNPSTFS</sequence>
<evidence type="ECO:0000313" key="3">
    <source>
        <dbReference type="Proteomes" id="UP000636709"/>
    </source>
</evidence>
<feature type="compositionally biased region" description="Pro residues" evidence="1">
    <location>
        <begin position="8"/>
        <end position="24"/>
    </location>
</feature>
<accession>A0A835A186</accession>
<reference evidence="2" key="1">
    <citation type="submission" date="2020-07" db="EMBL/GenBank/DDBJ databases">
        <title>Genome sequence and genetic diversity analysis of an under-domesticated orphan crop, white fonio (Digitaria exilis).</title>
        <authorList>
            <person name="Bennetzen J.L."/>
            <person name="Chen S."/>
            <person name="Ma X."/>
            <person name="Wang X."/>
            <person name="Yssel A.E.J."/>
            <person name="Chaluvadi S.R."/>
            <person name="Johnson M."/>
            <person name="Gangashetty P."/>
            <person name="Hamidou F."/>
            <person name="Sanogo M.D."/>
            <person name="Zwaenepoel A."/>
            <person name="Wallace J."/>
            <person name="Van De Peer Y."/>
            <person name="Van Deynze A."/>
        </authorList>
    </citation>
    <scope>NUCLEOTIDE SEQUENCE</scope>
    <source>
        <tissue evidence="2">Leaves</tissue>
    </source>
</reference>
<dbReference type="Proteomes" id="UP000636709">
    <property type="component" value="Unassembled WGS sequence"/>
</dbReference>
<dbReference type="AlphaFoldDB" id="A0A835A186"/>
<evidence type="ECO:0000313" key="2">
    <source>
        <dbReference type="EMBL" id="KAF8650884.1"/>
    </source>
</evidence>
<keyword evidence="3" id="KW-1185">Reference proteome</keyword>
<protein>
    <submittedName>
        <fullName evidence="2">Uncharacterized protein</fullName>
    </submittedName>
</protein>
<dbReference type="EMBL" id="JACEFO010002708">
    <property type="protein sequence ID" value="KAF8650884.1"/>
    <property type="molecule type" value="Genomic_DNA"/>
</dbReference>
<gene>
    <name evidence="2" type="ORF">HU200_063795</name>
</gene>
<organism evidence="2 3">
    <name type="scientific">Digitaria exilis</name>
    <dbReference type="NCBI Taxonomy" id="1010633"/>
    <lineage>
        <taxon>Eukaryota</taxon>
        <taxon>Viridiplantae</taxon>
        <taxon>Streptophyta</taxon>
        <taxon>Embryophyta</taxon>
        <taxon>Tracheophyta</taxon>
        <taxon>Spermatophyta</taxon>
        <taxon>Magnoliopsida</taxon>
        <taxon>Liliopsida</taxon>
        <taxon>Poales</taxon>
        <taxon>Poaceae</taxon>
        <taxon>PACMAD clade</taxon>
        <taxon>Panicoideae</taxon>
        <taxon>Panicodae</taxon>
        <taxon>Paniceae</taxon>
        <taxon>Anthephorinae</taxon>
        <taxon>Digitaria</taxon>
    </lineage>
</organism>